<dbReference type="PANTHER" id="PTHR34606">
    <property type="entry name" value="BON DOMAIN-CONTAINING PROTEIN"/>
    <property type="match status" value="1"/>
</dbReference>
<dbReference type="HOGENOM" id="CLU_083606_3_0_4"/>
<evidence type="ECO:0000313" key="3">
    <source>
        <dbReference type="Proteomes" id="UP000004088"/>
    </source>
</evidence>
<protein>
    <submittedName>
        <fullName evidence="2">Phospholipid-binding domain protein</fullName>
    </submittedName>
</protein>
<evidence type="ECO:0000259" key="1">
    <source>
        <dbReference type="PROSITE" id="PS50914"/>
    </source>
</evidence>
<reference evidence="2 3" key="1">
    <citation type="submission" date="2011-01" db="EMBL/GenBank/DDBJ databases">
        <authorList>
            <person name="Muzny D."/>
            <person name="Qin X."/>
            <person name="Deng J."/>
            <person name="Jiang H."/>
            <person name="Liu Y."/>
            <person name="Qu J."/>
            <person name="Song X.-Z."/>
            <person name="Zhang L."/>
            <person name="Thornton R."/>
            <person name="Coyle M."/>
            <person name="Francisco L."/>
            <person name="Jackson L."/>
            <person name="Javaid M."/>
            <person name="Korchina V."/>
            <person name="Kovar C."/>
            <person name="Mata R."/>
            <person name="Mathew T."/>
            <person name="Ngo R."/>
            <person name="Nguyen L."/>
            <person name="Nguyen N."/>
            <person name="Okwuonu G."/>
            <person name="Ongeri F."/>
            <person name="Pham C."/>
            <person name="Simmons D."/>
            <person name="Wilczek-Boney K."/>
            <person name="Hale W."/>
            <person name="Jakkamsetti A."/>
            <person name="Pham P."/>
            <person name="Ruth R."/>
            <person name="San Lucas F."/>
            <person name="Warren J."/>
            <person name="Zhang J."/>
            <person name="Zhao Z."/>
            <person name="Zhou C."/>
            <person name="Zhu D."/>
            <person name="Lee S."/>
            <person name="Bess C."/>
            <person name="Blankenburg K."/>
            <person name="Forbes L."/>
            <person name="Fu Q."/>
            <person name="Gubbala S."/>
            <person name="Hirani K."/>
            <person name="Jayaseelan J.C."/>
            <person name="Lara F."/>
            <person name="Munidasa M."/>
            <person name="Palculict T."/>
            <person name="Patil S."/>
            <person name="Pu L.-L."/>
            <person name="Saada N."/>
            <person name="Tang L."/>
            <person name="Weissenberger G."/>
            <person name="Zhu Y."/>
            <person name="Hemphill L."/>
            <person name="Shang Y."/>
            <person name="Youmans B."/>
            <person name="Ayvaz T."/>
            <person name="Ross M."/>
            <person name="Santibanez J."/>
            <person name="Aqrawi P."/>
            <person name="Gross S."/>
            <person name="Joshi V."/>
            <person name="Fowler G."/>
            <person name="Nazareth L."/>
            <person name="Reid J."/>
            <person name="Worley K."/>
            <person name="Petrosino J."/>
            <person name="Highlander S."/>
            <person name="Gibbs R."/>
        </authorList>
    </citation>
    <scope>NUCLEOTIDE SEQUENCE [LARGE SCALE GENOMIC DNA]</scope>
    <source>
        <strain evidence="2 3">ATCC 33394</strain>
    </source>
</reference>
<sequence>MTHFKKILLVSMATAALNGCMALGVLGLGAVGASSIADRRSTGAQTDDQIMELRVKNNAMTAIKQANPQSNTTLSIISYNRKILLVGQADNENDKALAEQAARSETNQERVYNYITVSPVQRTISDINRDTWITSKVRSRVINVPGVYAGHIKVVTFNNITYLMGMLTPEQQAAVVERVRTTAGVQQIVTLFEDYQPAQQPAPVQPAVQTTVQ</sequence>
<proteinExistence type="predicted"/>
<organism evidence="2 3">
    <name type="scientific">Kingella denitrificans ATCC 33394</name>
    <dbReference type="NCBI Taxonomy" id="888741"/>
    <lineage>
        <taxon>Bacteria</taxon>
        <taxon>Pseudomonadati</taxon>
        <taxon>Pseudomonadota</taxon>
        <taxon>Betaproteobacteria</taxon>
        <taxon>Neisseriales</taxon>
        <taxon>Neisseriaceae</taxon>
        <taxon>Kingella</taxon>
    </lineage>
</organism>
<dbReference type="PANTHER" id="PTHR34606:SF15">
    <property type="entry name" value="BON DOMAIN-CONTAINING PROTEIN"/>
    <property type="match status" value="1"/>
</dbReference>
<dbReference type="EMBL" id="AEWV01000006">
    <property type="protein sequence ID" value="EGC18147.1"/>
    <property type="molecule type" value="Genomic_DNA"/>
</dbReference>
<keyword evidence="3" id="KW-1185">Reference proteome</keyword>
<dbReference type="AlphaFoldDB" id="F0EWR6"/>
<dbReference type="PROSITE" id="PS50914">
    <property type="entry name" value="BON"/>
    <property type="match status" value="1"/>
</dbReference>
<comment type="caution">
    <text evidence="2">The sequence shown here is derived from an EMBL/GenBank/DDBJ whole genome shotgun (WGS) entry which is preliminary data.</text>
</comment>
<evidence type="ECO:0000313" key="2">
    <source>
        <dbReference type="EMBL" id="EGC18147.1"/>
    </source>
</evidence>
<gene>
    <name evidence="2" type="ORF">HMPREF9098_0296</name>
</gene>
<feature type="domain" description="BON" evidence="1">
    <location>
        <begin position="51"/>
        <end position="119"/>
    </location>
</feature>
<dbReference type="Pfam" id="PF04972">
    <property type="entry name" value="BON"/>
    <property type="match status" value="2"/>
</dbReference>
<dbReference type="InterPro" id="IPR007055">
    <property type="entry name" value="BON_dom"/>
</dbReference>
<dbReference type="InterPro" id="IPR051686">
    <property type="entry name" value="Lipoprotein_DolP"/>
</dbReference>
<dbReference type="Proteomes" id="UP000004088">
    <property type="component" value="Unassembled WGS sequence"/>
</dbReference>
<dbReference type="STRING" id="888741.HMPREF9098_0296"/>
<dbReference type="RefSeq" id="WP_003781217.1">
    <property type="nucleotide sequence ID" value="NZ_GL870929.1"/>
</dbReference>
<name>F0EWR6_9NEIS</name>
<accession>F0EWR6</accession>